<keyword evidence="1 7" id="KW-0121">Carboxypeptidase</keyword>
<dbReference type="PANTHER" id="PTHR11802">
    <property type="entry name" value="SERINE PROTEASE FAMILY S10 SERINE CARBOXYPEPTIDASE"/>
    <property type="match status" value="1"/>
</dbReference>
<feature type="signal peptide" evidence="6">
    <location>
        <begin position="1"/>
        <end position="26"/>
    </location>
</feature>
<proteinExistence type="predicted"/>
<reference evidence="7 8" key="1">
    <citation type="submission" date="2022-10" db="EMBL/GenBank/DDBJ databases">
        <title>Alteromonas sp. chi3 Genome sequencing.</title>
        <authorList>
            <person name="Park S."/>
        </authorList>
    </citation>
    <scope>NUCLEOTIDE SEQUENCE [LARGE SCALE GENOMIC DNA]</scope>
    <source>
        <strain evidence="8">chi3</strain>
    </source>
</reference>
<comment type="caution">
    <text evidence="7">The sequence shown here is derived from an EMBL/GenBank/DDBJ whole genome shotgun (WGS) entry which is preliminary data.</text>
</comment>
<organism evidence="7 8">
    <name type="scientific">Alteromonas gilva</name>
    <dbReference type="NCBI Taxonomy" id="2987522"/>
    <lineage>
        <taxon>Bacteria</taxon>
        <taxon>Pseudomonadati</taxon>
        <taxon>Pseudomonadota</taxon>
        <taxon>Gammaproteobacteria</taxon>
        <taxon>Alteromonadales</taxon>
        <taxon>Alteromonadaceae</taxon>
        <taxon>Alteromonas/Salinimonas group</taxon>
        <taxon>Alteromonas</taxon>
    </lineage>
</organism>
<gene>
    <name evidence="7" type="ORF">OIK42_02710</name>
</gene>
<keyword evidence="5" id="KW-0325">Glycoprotein</keyword>
<evidence type="ECO:0000256" key="2">
    <source>
        <dbReference type="ARBA" id="ARBA00022670"/>
    </source>
</evidence>
<dbReference type="Proteomes" id="UP001218788">
    <property type="component" value="Unassembled WGS sequence"/>
</dbReference>
<dbReference type="SUPFAM" id="SSF53474">
    <property type="entry name" value="alpha/beta-Hydrolases"/>
    <property type="match status" value="1"/>
</dbReference>
<dbReference type="EMBL" id="JAQQXP010000001">
    <property type="protein sequence ID" value="MDC8829666.1"/>
    <property type="molecule type" value="Genomic_DNA"/>
</dbReference>
<name>A0ABT5KY36_9ALTE</name>
<evidence type="ECO:0000256" key="3">
    <source>
        <dbReference type="ARBA" id="ARBA00022729"/>
    </source>
</evidence>
<keyword evidence="8" id="KW-1185">Reference proteome</keyword>
<evidence type="ECO:0000256" key="4">
    <source>
        <dbReference type="ARBA" id="ARBA00022801"/>
    </source>
</evidence>
<evidence type="ECO:0000256" key="5">
    <source>
        <dbReference type="ARBA" id="ARBA00023180"/>
    </source>
</evidence>
<evidence type="ECO:0000256" key="6">
    <source>
        <dbReference type="SAM" id="SignalP"/>
    </source>
</evidence>
<dbReference type="InterPro" id="IPR001563">
    <property type="entry name" value="Peptidase_S10"/>
</dbReference>
<evidence type="ECO:0000256" key="1">
    <source>
        <dbReference type="ARBA" id="ARBA00022645"/>
    </source>
</evidence>
<evidence type="ECO:0000313" key="8">
    <source>
        <dbReference type="Proteomes" id="UP001218788"/>
    </source>
</evidence>
<feature type="chain" id="PRO_5045368565" evidence="6">
    <location>
        <begin position="27"/>
        <end position="510"/>
    </location>
</feature>
<keyword evidence="3 6" id="KW-0732">Signal</keyword>
<evidence type="ECO:0000313" key="7">
    <source>
        <dbReference type="EMBL" id="MDC8829666.1"/>
    </source>
</evidence>
<dbReference type="PANTHER" id="PTHR11802:SF3">
    <property type="entry name" value="RETINOID-INDUCIBLE SERINE CARBOXYPEPTIDASE"/>
    <property type="match status" value="1"/>
</dbReference>
<dbReference type="Pfam" id="PF00450">
    <property type="entry name" value="Peptidase_S10"/>
    <property type="match status" value="1"/>
</dbReference>
<dbReference type="RefSeq" id="WP_273638166.1">
    <property type="nucleotide sequence ID" value="NZ_JAQQXP010000001.1"/>
</dbReference>
<accession>A0ABT5KY36</accession>
<keyword evidence="2" id="KW-0645">Protease</keyword>
<protein>
    <submittedName>
        <fullName evidence="7">Serine carboxypeptidase</fullName>
    </submittedName>
</protein>
<dbReference type="Gene3D" id="3.40.50.1820">
    <property type="entry name" value="alpha/beta hydrolase"/>
    <property type="match status" value="1"/>
</dbReference>
<sequence>MVINFIKLKRALAVLLAVGMSTQATGADGDGEVIQAPQQFVSEHKGQFNGQKINYDAIAGETYLRDIDGNPTASIFSFAYVKQRADATQRPVTFVWNGGPGSASVWLHMSGLGPSFVEVPSDATHPGLPPYTPKTSASSIMDVTDLVFIDPVGTGFSRAVGEHEGKEFWGLKEDAESMASFIRTWMTENNRWGSPIFILGESYGTTRAAYVANLLQKDMKINLNGLVFVSQALDYQGSSPYIADNLISYVTYVPTMAATALYHGKVQPQPASQAAFLQQAREFANNELLPGLFAGNQLAPATRTKLVKRLAYFTGLSEAYVEQADLRISARRFAKQLLRDSGETVGLLDARYVGDERDDTAEATKRDAASAAISAAFNSALQVYMRNQLNIDWTRPYLSPADPNLRRYWRYRTKKDGSAWEPAYVNTAGELSEALRINPALKVLVASGYYDLVTPFFDAEYTLNRHGIRSEQLAYTYYQGGHMMYVNSEAKTQLFSDIRQFITRQSLAGQ</sequence>
<dbReference type="InterPro" id="IPR029058">
    <property type="entry name" value="AB_hydrolase_fold"/>
</dbReference>
<keyword evidence="4" id="KW-0378">Hydrolase</keyword>
<dbReference type="GO" id="GO:0004180">
    <property type="term" value="F:carboxypeptidase activity"/>
    <property type="evidence" value="ECO:0007669"/>
    <property type="project" value="UniProtKB-KW"/>
</dbReference>